<organism evidence="1 2">
    <name type="scientific">Bifidobacterium pseudolongum PV8-2</name>
    <dbReference type="NCBI Taxonomy" id="1447715"/>
    <lineage>
        <taxon>Bacteria</taxon>
        <taxon>Bacillati</taxon>
        <taxon>Actinomycetota</taxon>
        <taxon>Actinomycetes</taxon>
        <taxon>Bifidobacteriales</taxon>
        <taxon>Bifidobacteriaceae</taxon>
        <taxon>Bifidobacterium</taxon>
    </lineage>
</organism>
<dbReference type="AlphaFoldDB" id="A0A0A7IAH4"/>
<dbReference type="RefSeq" id="WP_039171284.1">
    <property type="nucleotide sequence ID" value="NZ_CP007457.1"/>
</dbReference>
<dbReference type="STRING" id="1447715.AH67_02245"/>
<reference evidence="1 2" key="1">
    <citation type="journal article" date="2015" name="Genome Announc.">
        <title>Bifidobacterium pseudolongum Strain PV8-2, Isolated from a Stool Sample of an Anemic Kenyan Infant.</title>
        <authorList>
            <person name="Vazquez-Gutierrez P."/>
            <person name="Lacroix C."/>
            <person name="Chassard C."/>
            <person name="Klumpp J."/>
            <person name="Stevens M.J."/>
            <person name="Jans C."/>
        </authorList>
    </citation>
    <scope>NUCLEOTIDE SEQUENCE [LARGE SCALE GENOMIC DNA]</scope>
    <source>
        <strain evidence="1 2">PV8-2</strain>
    </source>
</reference>
<gene>
    <name evidence="1" type="ORF">AH67_02245</name>
</gene>
<name>A0A0A7IAH4_9BIFI</name>
<dbReference type="KEGG" id="bpsp:AH67_02245"/>
<keyword evidence="2" id="KW-1185">Reference proteome</keyword>
<sequence>MNDKERRKWRRLVRDIVGANAYDRHVRVVVLWARGLPEPDHGLLLTALWEHDLYEQATQDIFSGLSSGWFQRIHELNLMAYGVPDVEDPESIPMEVTDGTADRIATSHFTGWGPSFIMDHWAPLAFEVGFANRVYHAADRGKLFINGLSKYVDPALLEPGLTPEAIRGIEDNVLDLAVRTVSRALTSAKGSPLEKIKREYGVDKGRLHDIEDVDGVRIAQALRAMQRYGMDHSRDLLLRYDRECRAAIQNGPLSNLP</sequence>
<dbReference type="HOGENOM" id="CLU_1080377_0_0_11"/>
<dbReference type="EMBL" id="CP007457">
    <property type="protein sequence ID" value="AIZ17011.1"/>
    <property type="molecule type" value="Genomic_DNA"/>
</dbReference>
<evidence type="ECO:0000313" key="1">
    <source>
        <dbReference type="EMBL" id="AIZ17011.1"/>
    </source>
</evidence>
<dbReference type="Proteomes" id="UP000030636">
    <property type="component" value="Chromosome"/>
</dbReference>
<accession>A0A0A7IAH4</accession>
<evidence type="ECO:0000313" key="2">
    <source>
        <dbReference type="Proteomes" id="UP000030636"/>
    </source>
</evidence>
<protein>
    <submittedName>
        <fullName evidence="1">Uncharacterized protein</fullName>
    </submittedName>
</protein>
<proteinExistence type="predicted"/>